<dbReference type="Proteomes" id="UP001203423">
    <property type="component" value="Unassembled WGS sequence"/>
</dbReference>
<dbReference type="PANTHER" id="PTHR35564:SF3">
    <property type="entry name" value="TYPE VI SECRETION SYSTEM BASEPLATE SUBUNIT TSSG"/>
    <property type="match status" value="1"/>
</dbReference>
<protein>
    <submittedName>
        <fullName evidence="1">Type VI secretion system baseplate subunit TssG</fullName>
    </submittedName>
</protein>
<name>A0ABT0L6Z9_9GAMM</name>
<dbReference type="Pfam" id="PF06996">
    <property type="entry name" value="T6SS_TssG"/>
    <property type="match status" value="1"/>
</dbReference>
<comment type="caution">
    <text evidence="1">The sequence shown here is derived from an EMBL/GenBank/DDBJ whole genome shotgun (WGS) entry which is preliminary data.</text>
</comment>
<reference evidence="1 2" key="1">
    <citation type="submission" date="2022-01" db="EMBL/GenBank/DDBJ databases">
        <title>Whole genome-based taxonomy of the Shewanellaceae.</title>
        <authorList>
            <person name="Martin-Rodriguez A.J."/>
        </authorList>
    </citation>
    <scope>NUCLEOTIDE SEQUENCE [LARGE SCALE GENOMIC DNA]</scope>
    <source>
        <strain evidence="1 2">DSM 17177</strain>
    </source>
</reference>
<evidence type="ECO:0000313" key="2">
    <source>
        <dbReference type="Proteomes" id="UP001203423"/>
    </source>
</evidence>
<dbReference type="PANTHER" id="PTHR35564">
    <property type="match status" value="1"/>
</dbReference>
<organism evidence="1 2">
    <name type="scientific">Shewanella surugensis</name>
    <dbReference type="NCBI Taxonomy" id="212020"/>
    <lineage>
        <taxon>Bacteria</taxon>
        <taxon>Pseudomonadati</taxon>
        <taxon>Pseudomonadota</taxon>
        <taxon>Gammaproteobacteria</taxon>
        <taxon>Alteromonadales</taxon>
        <taxon>Shewanellaceae</taxon>
        <taxon>Shewanella</taxon>
    </lineage>
</organism>
<evidence type="ECO:0000313" key="1">
    <source>
        <dbReference type="EMBL" id="MCL1123469.1"/>
    </source>
</evidence>
<dbReference type="NCBIfam" id="TIGR03347">
    <property type="entry name" value="VI_chp_1"/>
    <property type="match status" value="1"/>
</dbReference>
<sequence length="339" mass="38577">MTSKQSKSNSANNDLIQDLMQFPEQYSFVQAIRLLRSQSKSDIKSYCKQRVRIRPNLSLGFSATEIIQLEQQGDYCQLTTNLFGLYGAGSPIPTFYTEELFEEQSQDRSVGRDFLDIFNQMFFEQYFQASSKYRFLPKLLEERDIDTLDRLFSFVGLGSQALRDNTEDAGLLLRYSGLLTQLPRSSEGLQAIIDDIVSEDIHEPIGMKSRSQVRVEEFIETWVNIPTGQQSVLGMSPILLGEESYLGTKCKDMSQACHIYIEVDDAQKFKALQPNGKLFKRIVVILRHYLDELIDVSVCLCPTQSAIEAPRLNNEKSALLGMNTWLGGIPNKVTFPLKY</sequence>
<gene>
    <name evidence="1" type="primary">tssG</name>
    <name evidence="1" type="ORF">L2764_02965</name>
</gene>
<dbReference type="RefSeq" id="WP_248938755.1">
    <property type="nucleotide sequence ID" value="NZ_JAKIKS010000006.1"/>
</dbReference>
<dbReference type="EMBL" id="JAKIKS010000006">
    <property type="protein sequence ID" value="MCL1123469.1"/>
    <property type="molecule type" value="Genomic_DNA"/>
</dbReference>
<keyword evidence="2" id="KW-1185">Reference proteome</keyword>
<accession>A0ABT0L6Z9</accession>
<proteinExistence type="predicted"/>
<dbReference type="InterPro" id="IPR010732">
    <property type="entry name" value="T6SS_TssG-like"/>
</dbReference>